<dbReference type="EMBL" id="JACBKZ010000003">
    <property type="protein sequence ID" value="KAF5955437.1"/>
    <property type="molecule type" value="Genomic_DNA"/>
</dbReference>
<keyword evidence="2" id="KW-1185">Reference proteome</keyword>
<comment type="caution">
    <text evidence="1">The sequence shown here is derived from an EMBL/GenBank/DDBJ whole genome shotgun (WGS) entry which is preliminary data.</text>
</comment>
<accession>A0A7J7HST6</accession>
<gene>
    <name evidence="1" type="ORF">HYC85_008293</name>
</gene>
<evidence type="ECO:0000313" key="2">
    <source>
        <dbReference type="Proteomes" id="UP000593564"/>
    </source>
</evidence>
<organism evidence="1 2">
    <name type="scientific">Camellia sinensis</name>
    <name type="common">Tea plant</name>
    <name type="synonym">Thea sinensis</name>
    <dbReference type="NCBI Taxonomy" id="4442"/>
    <lineage>
        <taxon>Eukaryota</taxon>
        <taxon>Viridiplantae</taxon>
        <taxon>Streptophyta</taxon>
        <taxon>Embryophyta</taxon>
        <taxon>Tracheophyta</taxon>
        <taxon>Spermatophyta</taxon>
        <taxon>Magnoliopsida</taxon>
        <taxon>eudicotyledons</taxon>
        <taxon>Gunneridae</taxon>
        <taxon>Pentapetalae</taxon>
        <taxon>asterids</taxon>
        <taxon>Ericales</taxon>
        <taxon>Theaceae</taxon>
        <taxon>Camellia</taxon>
    </lineage>
</organism>
<sequence>MDSIIGGGNEIRVGCILSIKTTLGDELELSMYALPIWEESVCLIGLSVFD</sequence>
<proteinExistence type="predicted"/>
<dbReference type="AlphaFoldDB" id="A0A7J7HST6"/>
<reference evidence="1 2" key="2">
    <citation type="submission" date="2020-07" db="EMBL/GenBank/DDBJ databases">
        <title>Genome assembly of wild tea tree DASZ reveals pedigree and selection history of tea varieties.</title>
        <authorList>
            <person name="Zhang W."/>
        </authorList>
    </citation>
    <scope>NUCLEOTIDE SEQUENCE [LARGE SCALE GENOMIC DNA]</scope>
    <source>
        <strain evidence="2">cv. G240</strain>
        <tissue evidence="1">Leaf</tissue>
    </source>
</reference>
<dbReference type="Proteomes" id="UP000593564">
    <property type="component" value="Unassembled WGS sequence"/>
</dbReference>
<protein>
    <submittedName>
        <fullName evidence="1">Uncharacterized protein</fullName>
    </submittedName>
</protein>
<evidence type="ECO:0000313" key="1">
    <source>
        <dbReference type="EMBL" id="KAF5955437.1"/>
    </source>
</evidence>
<reference evidence="2" key="1">
    <citation type="journal article" date="2020" name="Nat. Commun.">
        <title>Genome assembly of wild tea tree DASZ reveals pedigree and selection history of tea varieties.</title>
        <authorList>
            <person name="Zhang W."/>
            <person name="Zhang Y."/>
            <person name="Qiu H."/>
            <person name="Guo Y."/>
            <person name="Wan H."/>
            <person name="Zhang X."/>
            <person name="Scossa F."/>
            <person name="Alseekh S."/>
            <person name="Zhang Q."/>
            <person name="Wang P."/>
            <person name="Xu L."/>
            <person name="Schmidt M.H."/>
            <person name="Jia X."/>
            <person name="Li D."/>
            <person name="Zhu A."/>
            <person name="Guo F."/>
            <person name="Chen W."/>
            <person name="Ni D."/>
            <person name="Usadel B."/>
            <person name="Fernie A.R."/>
            <person name="Wen W."/>
        </authorList>
    </citation>
    <scope>NUCLEOTIDE SEQUENCE [LARGE SCALE GENOMIC DNA]</scope>
    <source>
        <strain evidence="2">cv. G240</strain>
    </source>
</reference>
<name>A0A7J7HST6_CAMSI</name>